<evidence type="ECO:0000313" key="2">
    <source>
        <dbReference type="EMBL" id="AXN57436.1"/>
    </source>
</evidence>
<dbReference type="Proteomes" id="UP000257815">
    <property type="component" value="Segment"/>
</dbReference>
<feature type="compositionally biased region" description="Basic and acidic residues" evidence="1">
    <location>
        <begin position="77"/>
        <end position="86"/>
    </location>
</feature>
<feature type="region of interest" description="Disordered" evidence="1">
    <location>
        <begin position="77"/>
        <end position="98"/>
    </location>
</feature>
<accession>A0A346FI06</accession>
<reference evidence="3" key="1">
    <citation type="submission" date="2018-06" db="EMBL/GenBank/DDBJ databases">
        <authorList>
            <person name="Sharma R."/>
            <person name="Ke K."/>
            <person name="Breakwell D.P."/>
            <person name="Hope S."/>
            <person name="Grose J.H."/>
        </authorList>
    </citation>
    <scope>NUCLEOTIDE SEQUENCE [LARGE SCALE GENOMIC DNA]</scope>
</reference>
<name>A0A346FI06_9CAUD</name>
<protein>
    <submittedName>
        <fullName evidence="2">Uncharacterized protein</fullName>
    </submittedName>
</protein>
<sequence>MKVVYNFVCRVKPWWFFNKEDLSPKRCPDCLSKSFYSIAKDVSDYLLLEAEYRCNCCDSVVQYWSYGNFDPAYLPPKGREEHRQRQNEMTTFGEVSHD</sequence>
<organism evidence="2 3">
    <name type="scientific">Erwinia phage SunLIRen</name>
    <dbReference type="NCBI Taxonomy" id="2267654"/>
    <lineage>
        <taxon>Viruses</taxon>
        <taxon>Duplodnaviria</taxon>
        <taxon>Heunggongvirae</taxon>
        <taxon>Uroviricota</taxon>
        <taxon>Caudoviricetes</taxon>
        <taxon>Andersonviridae</taxon>
        <taxon>Ounavirinae</taxon>
        <taxon>Kolesnikvirus</taxon>
        <taxon>Kolesnikvirus Ea214</taxon>
    </lineage>
</organism>
<proteinExistence type="predicted"/>
<gene>
    <name evidence="2" type="ORF">SUNLIREN_136</name>
</gene>
<evidence type="ECO:0000313" key="3">
    <source>
        <dbReference type="Proteomes" id="UP000257815"/>
    </source>
</evidence>
<evidence type="ECO:0000256" key="1">
    <source>
        <dbReference type="SAM" id="MobiDB-lite"/>
    </source>
</evidence>
<dbReference type="EMBL" id="MH426725">
    <property type="protein sequence ID" value="AXN57436.1"/>
    <property type="molecule type" value="Genomic_DNA"/>
</dbReference>